<dbReference type="Proteomes" id="UP001060215">
    <property type="component" value="Chromosome 2"/>
</dbReference>
<organism evidence="1 2">
    <name type="scientific">Camellia lanceoleosa</name>
    <dbReference type="NCBI Taxonomy" id="1840588"/>
    <lineage>
        <taxon>Eukaryota</taxon>
        <taxon>Viridiplantae</taxon>
        <taxon>Streptophyta</taxon>
        <taxon>Embryophyta</taxon>
        <taxon>Tracheophyta</taxon>
        <taxon>Spermatophyta</taxon>
        <taxon>Magnoliopsida</taxon>
        <taxon>eudicotyledons</taxon>
        <taxon>Gunneridae</taxon>
        <taxon>Pentapetalae</taxon>
        <taxon>asterids</taxon>
        <taxon>Ericales</taxon>
        <taxon>Theaceae</taxon>
        <taxon>Camellia</taxon>
    </lineage>
</organism>
<keyword evidence="2" id="KW-1185">Reference proteome</keyword>
<protein>
    <submittedName>
        <fullName evidence="1">Uncharacterized protein</fullName>
    </submittedName>
</protein>
<dbReference type="EMBL" id="CM045759">
    <property type="protein sequence ID" value="KAI8018658.1"/>
    <property type="molecule type" value="Genomic_DNA"/>
</dbReference>
<reference evidence="1 2" key="1">
    <citation type="journal article" date="2022" name="Plant J.">
        <title>Chromosome-level genome of Camellia lanceoleosa provides a valuable resource for understanding genome evolution and self-incompatibility.</title>
        <authorList>
            <person name="Gong W."/>
            <person name="Xiao S."/>
            <person name="Wang L."/>
            <person name="Liao Z."/>
            <person name="Chang Y."/>
            <person name="Mo W."/>
            <person name="Hu G."/>
            <person name="Li W."/>
            <person name="Zhao G."/>
            <person name="Zhu H."/>
            <person name="Hu X."/>
            <person name="Ji K."/>
            <person name="Xiang X."/>
            <person name="Song Q."/>
            <person name="Yuan D."/>
            <person name="Jin S."/>
            <person name="Zhang L."/>
        </authorList>
    </citation>
    <scope>NUCLEOTIDE SEQUENCE [LARGE SCALE GENOMIC DNA]</scope>
    <source>
        <strain evidence="1">SQ_2022a</strain>
    </source>
</reference>
<evidence type="ECO:0000313" key="1">
    <source>
        <dbReference type="EMBL" id="KAI8018658.1"/>
    </source>
</evidence>
<accession>A0ACC0I156</accession>
<name>A0ACC0I156_9ERIC</name>
<comment type="caution">
    <text evidence="1">The sequence shown here is derived from an EMBL/GenBank/DDBJ whole genome shotgun (WGS) entry which is preliminary data.</text>
</comment>
<gene>
    <name evidence="1" type="ORF">LOK49_LG04G03358</name>
</gene>
<proteinExistence type="predicted"/>
<sequence length="430" mass="47085">MSGAHILEEGFRAEIQPLGAEVRTDLIEDEGRLLGVGEVQRRWSSGLKGGVEGEGDDYLQRDSQDRLTQEEIQLGLADRVDVTVEGEQRLVAEGDEWVDERGEVDIDAELLSQKVDEGCFDPNEVLQALNIYGSGSEESSEYESGSGREKENQGESDLELINLVIEKDNVEEDEIEKGIIKEDVIQEVSETMNHVSDSVNHGSTELSPQRGHVVIPDSSSLKDGMGVSQCLALKCSVRGRVDRGVTPDTSGAMRDVPTNNPVGQVNDVQEGVSVIHSHRSGCIVSSMSDHEVETERWLMELSKYASCLIEENEVPHFKHLLQVMGLSLVSLNGKGDGSGVDNSVNRGESTRRGGVSVRKGARELRSLGSTRKTFGGIPEDWSLFHIERMRLGFEQVVIAVRNEMFAHPIVVDQPYAAAPPCFAAGVQLHL</sequence>
<evidence type="ECO:0000313" key="2">
    <source>
        <dbReference type="Proteomes" id="UP001060215"/>
    </source>
</evidence>